<dbReference type="InterPro" id="IPR017438">
    <property type="entry name" value="ATP-NAD_kinase_N"/>
</dbReference>
<dbReference type="GO" id="GO:0005829">
    <property type="term" value="C:cytosol"/>
    <property type="evidence" value="ECO:0007669"/>
    <property type="project" value="TreeGrafter"/>
</dbReference>
<reference evidence="2 3" key="1">
    <citation type="journal article" date="2012" name="Stand. Genomic Sci.">
        <title>Genome sequence of the orange-pigmented seawater bacterium Owenweeksia hongkongensis type strain (UST20020801(T)).</title>
        <authorList>
            <person name="Riedel T."/>
            <person name="Held B."/>
            <person name="Nolan M."/>
            <person name="Lucas S."/>
            <person name="Lapidus A."/>
            <person name="Tice H."/>
            <person name="Del Rio T.G."/>
            <person name="Cheng J.F."/>
            <person name="Han C."/>
            <person name="Tapia R."/>
            <person name="Goodwin L.A."/>
            <person name="Pitluck S."/>
            <person name="Liolios K."/>
            <person name="Mavromatis K."/>
            <person name="Pagani I."/>
            <person name="Ivanova N."/>
            <person name="Mikhailova N."/>
            <person name="Pati A."/>
            <person name="Chen A."/>
            <person name="Palaniappan K."/>
            <person name="Rohde M."/>
            <person name="Tindall B.J."/>
            <person name="Detter J.C."/>
            <person name="Goker M."/>
            <person name="Woyke T."/>
            <person name="Bristow J."/>
            <person name="Eisen J.A."/>
            <person name="Markowitz V."/>
            <person name="Hugenholtz P."/>
            <person name="Klenk H.P."/>
            <person name="Kyrpides N.C."/>
        </authorList>
    </citation>
    <scope>NUCLEOTIDE SEQUENCE</scope>
    <source>
        <strain evidence="3">DSM 17368 / JCM 12287 / NRRL B-23963</strain>
    </source>
</reference>
<organism evidence="2 3">
    <name type="scientific">Owenweeksia hongkongensis (strain DSM 17368 / CIP 108786 / JCM 12287 / NRRL B-23963 / UST20020801)</name>
    <dbReference type="NCBI Taxonomy" id="926562"/>
    <lineage>
        <taxon>Bacteria</taxon>
        <taxon>Pseudomonadati</taxon>
        <taxon>Bacteroidota</taxon>
        <taxon>Flavobacteriia</taxon>
        <taxon>Flavobacteriales</taxon>
        <taxon>Owenweeksiaceae</taxon>
        <taxon>Owenweeksia</taxon>
    </lineage>
</organism>
<sequence length="294" mass="32151">MSGLTLFVVNPISGDNDKSSITKTIKSWSQSSGESIEIWETSGKNDKENLEQKIKEIAPAKVVAVGGDGTVLLCASILMNSKVPLGILPMGSANGMSAELHIPQNIKDALDVVHRGYSRKSDMLLFNDKDLGMHISDIGLNAGLVKQFEEGPRRGFLGYAKGIVGELSDLNPFKIKIETDTDTRETKGYMVAFGNAKRYGTGALLNNVGKINDGLLELSILNYFDITAIAGHFFDIINDESEHMKTIQCKKATIYTDRKVPFQIDGELQPDTNQVKVEVLPDCISFVVPQSRVL</sequence>
<dbReference type="PROSITE" id="PS50146">
    <property type="entry name" value="DAGK"/>
    <property type="match status" value="1"/>
</dbReference>
<dbReference type="PANTHER" id="PTHR30492">
    <property type="entry name" value="METHYLGLYOXAL SYNTHASE"/>
    <property type="match status" value="1"/>
</dbReference>
<dbReference type="GO" id="GO:0016301">
    <property type="term" value="F:kinase activity"/>
    <property type="evidence" value="ECO:0007669"/>
    <property type="project" value="UniProtKB-KW"/>
</dbReference>
<dbReference type="InterPro" id="IPR016064">
    <property type="entry name" value="NAD/diacylglycerol_kinase_sf"/>
</dbReference>
<dbReference type="Gene3D" id="2.60.200.40">
    <property type="match status" value="1"/>
</dbReference>
<proteinExistence type="predicted"/>
<dbReference type="SUPFAM" id="SSF111331">
    <property type="entry name" value="NAD kinase/diacylglycerol kinase-like"/>
    <property type="match status" value="1"/>
</dbReference>
<dbReference type="KEGG" id="oho:Oweho_1048"/>
<dbReference type="PANTHER" id="PTHR30492:SF0">
    <property type="entry name" value="METHYLGLYOXAL SYNTHASE"/>
    <property type="match status" value="1"/>
</dbReference>
<dbReference type="InterPro" id="IPR001206">
    <property type="entry name" value="Diacylglycerol_kinase_cat_dom"/>
</dbReference>
<keyword evidence="2" id="KW-0418">Kinase</keyword>
<keyword evidence="2" id="KW-0808">Transferase</keyword>
<dbReference type="SMART" id="SM00046">
    <property type="entry name" value="DAGKc"/>
    <property type="match status" value="1"/>
</dbReference>
<keyword evidence="3" id="KW-1185">Reference proteome</keyword>
<dbReference type="OrthoDB" id="9786026at2"/>
<dbReference type="InterPro" id="IPR004363">
    <property type="entry name" value="Methylgl_synth"/>
</dbReference>
<dbReference type="RefSeq" id="WP_014201417.1">
    <property type="nucleotide sequence ID" value="NC_016599.1"/>
</dbReference>
<name>G8R4G8_OWEHD</name>
<dbReference type="Pfam" id="PF00781">
    <property type="entry name" value="DAGK_cat"/>
    <property type="match status" value="1"/>
</dbReference>
<dbReference type="eggNOG" id="COG1597">
    <property type="taxonomic scope" value="Bacteria"/>
</dbReference>
<dbReference type="Gene3D" id="3.40.50.10330">
    <property type="entry name" value="Probable inorganic polyphosphate/atp-NAD kinase, domain 1"/>
    <property type="match status" value="1"/>
</dbReference>
<dbReference type="Pfam" id="PF19279">
    <property type="entry name" value="YegS_C"/>
    <property type="match status" value="1"/>
</dbReference>
<gene>
    <name evidence="2" type="ordered locus">Oweho_1048</name>
</gene>
<dbReference type="InterPro" id="IPR045540">
    <property type="entry name" value="YegS/DAGK_C"/>
</dbReference>
<dbReference type="GO" id="GO:0008929">
    <property type="term" value="F:methylglyoxal synthase activity"/>
    <property type="evidence" value="ECO:0007669"/>
    <property type="project" value="InterPro"/>
</dbReference>
<dbReference type="STRING" id="926562.Oweho_1048"/>
<evidence type="ECO:0000259" key="1">
    <source>
        <dbReference type="PROSITE" id="PS50146"/>
    </source>
</evidence>
<dbReference type="EMBL" id="CP003156">
    <property type="protein sequence ID" value="AEV32057.1"/>
    <property type="molecule type" value="Genomic_DNA"/>
</dbReference>
<dbReference type="GO" id="GO:0019242">
    <property type="term" value="P:methylglyoxal biosynthetic process"/>
    <property type="evidence" value="ECO:0007669"/>
    <property type="project" value="InterPro"/>
</dbReference>
<dbReference type="AlphaFoldDB" id="G8R4G8"/>
<evidence type="ECO:0000313" key="2">
    <source>
        <dbReference type="EMBL" id="AEV32057.1"/>
    </source>
</evidence>
<evidence type="ECO:0000313" key="3">
    <source>
        <dbReference type="Proteomes" id="UP000005631"/>
    </source>
</evidence>
<dbReference type="Proteomes" id="UP000005631">
    <property type="component" value="Chromosome"/>
</dbReference>
<dbReference type="HOGENOM" id="CLU_045532_1_2_10"/>
<feature type="domain" description="DAGKc" evidence="1">
    <location>
        <begin position="1"/>
        <end position="130"/>
    </location>
</feature>
<accession>G8R4G8</accession>
<protein>
    <submittedName>
        <fullName evidence="2">Sphingosine/diacylglycerol kinase-like enzyme</fullName>
    </submittedName>
</protein>